<protein>
    <recommendedName>
        <fullName evidence="3">Oxidoreductase</fullName>
    </recommendedName>
</protein>
<dbReference type="AlphaFoldDB" id="A0A955RIE2"/>
<proteinExistence type="predicted"/>
<gene>
    <name evidence="1" type="ORF">KC660_02520</name>
</gene>
<dbReference type="InterPro" id="IPR039261">
    <property type="entry name" value="FNR_nucleotide-bd"/>
</dbReference>
<evidence type="ECO:0008006" key="3">
    <source>
        <dbReference type="Google" id="ProtNLM"/>
    </source>
</evidence>
<evidence type="ECO:0000313" key="2">
    <source>
        <dbReference type="Proteomes" id="UP000782843"/>
    </source>
</evidence>
<dbReference type="Gene3D" id="3.40.50.80">
    <property type="entry name" value="Nucleotide-binding domain of ferredoxin-NADP reductase (FNR) module"/>
    <property type="match status" value="1"/>
</dbReference>
<feature type="non-terminal residue" evidence="1">
    <location>
        <position position="1"/>
    </location>
</feature>
<evidence type="ECO:0000313" key="1">
    <source>
        <dbReference type="EMBL" id="MCA9382260.1"/>
    </source>
</evidence>
<reference evidence="1" key="2">
    <citation type="journal article" date="2021" name="Microbiome">
        <title>Successional dynamics and alternative stable states in a saline activated sludge microbial community over 9 years.</title>
        <authorList>
            <person name="Wang Y."/>
            <person name="Ye J."/>
            <person name="Ju F."/>
            <person name="Liu L."/>
            <person name="Boyd J.A."/>
            <person name="Deng Y."/>
            <person name="Parks D.H."/>
            <person name="Jiang X."/>
            <person name="Yin X."/>
            <person name="Woodcroft B.J."/>
            <person name="Tyson G.W."/>
            <person name="Hugenholtz P."/>
            <person name="Polz M.F."/>
            <person name="Zhang T."/>
        </authorList>
    </citation>
    <scope>NUCLEOTIDE SEQUENCE</scope>
    <source>
        <strain evidence="1">HKST-UBA10</strain>
    </source>
</reference>
<dbReference type="Proteomes" id="UP000782843">
    <property type="component" value="Unassembled WGS sequence"/>
</dbReference>
<dbReference type="SUPFAM" id="SSF52343">
    <property type="entry name" value="Ferredoxin reductase-like, C-terminal NADP-linked domain"/>
    <property type="match status" value="1"/>
</dbReference>
<accession>A0A955RIE2</accession>
<sequence>HCSAEKGHINLDLVEKEVGDLNNKKFFICGPMKMIESFKTDLKKKGIKNRNIMIEDFNFK</sequence>
<dbReference type="EMBL" id="JAGQLG010000094">
    <property type="protein sequence ID" value="MCA9382260.1"/>
    <property type="molecule type" value="Genomic_DNA"/>
</dbReference>
<name>A0A955RIE2_9BACT</name>
<comment type="caution">
    <text evidence="1">The sequence shown here is derived from an EMBL/GenBank/DDBJ whole genome shotgun (WGS) entry which is preliminary data.</text>
</comment>
<reference evidence="1" key="1">
    <citation type="submission" date="2020-04" db="EMBL/GenBank/DDBJ databases">
        <authorList>
            <person name="Zhang T."/>
        </authorList>
    </citation>
    <scope>NUCLEOTIDE SEQUENCE</scope>
    <source>
        <strain evidence="1">HKST-UBA10</strain>
    </source>
</reference>
<organism evidence="1 2">
    <name type="scientific">Candidatus Dojkabacteria bacterium</name>
    <dbReference type="NCBI Taxonomy" id="2099670"/>
    <lineage>
        <taxon>Bacteria</taxon>
        <taxon>Candidatus Dojkabacteria</taxon>
    </lineage>
</organism>